<dbReference type="GO" id="GO:0000166">
    <property type="term" value="F:nucleotide binding"/>
    <property type="evidence" value="ECO:0007669"/>
    <property type="project" value="UniProtKB-KW"/>
</dbReference>
<proteinExistence type="inferred from homology"/>
<evidence type="ECO:0000313" key="5">
    <source>
        <dbReference type="Proteomes" id="UP000191980"/>
    </source>
</evidence>
<comment type="caution">
    <text evidence="4">The sequence shown here is derived from an EMBL/GenBank/DDBJ whole genome shotgun (WGS) entry which is preliminary data.</text>
</comment>
<dbReference type="AlphaFoldDB" id="A0A1V8MB01"/>
<dbReference type="GO" id="GO:1990133">
    <property type="term" value="C:molybdopterin adenylyltransferase complex"/>
    <property type="evidence" value="ECO:0007669"/>
    <property type="project" value="TreeGrafter"/>
</dbReference>
<dbReference type="InterPro" id="IPR012675">
    <property type="entry name" value="Beta-grasp_dom_sf"/>
</dbReference>
<evidence type="ECO:0000256" key="3">
    <source>
        <dbReference type="ARBA" id="ARBA00024247"/>
    </source>
</evidence>
<dbReference type="EMBL" id="LPUF01000001">
    <property type="protein sequence ID" value="OQK18682.1"/>
    <property type="molecule type" value="Genomic_DNA"/>
</dbReference>
<organism evidence="4 5">
    <name type="scientific">Methyloprofundus sedimenti</name>
    <dbReference type="NCBI Taxonomy" id="1420851"/>
    <lineage>
        <taxon>Bacteria</taxon>
        <taxon>Pseudomonadati</taxon>
        <taxon>Pseudomonadota</taxon>
        <taxon>Gammaproteobacteria</taxon>
        <taxon>Methylococcales</taxon>
        <taxon>Methylococcaceae</taxon>
        <taxon>Methyloprofundus</taxon>
    </lineage>
</organism>
<accession>A0A1V8MB01</accession>
<evidence type="ECO:0000256" key="2">
    <source>
        <dbReference type="ARBA" id="ARBA00024200"/>
    </source>
</evidence>
<keyword evidence="1" id="KW-0547">Nucleotide-binding</keyword>
<name>A0A1V8MB01_9GAMM</name>
<protein>
    <recommendedName>
        <fullName evidence="3">Molybdopterin synthase sulfur carrier subunit</fullName>
    </recommendedName>
</protein>
<dbReference type="Proteomes" id="UP000191980">
    <property type="component" value="Unassembled WGS sequence"/>
</dbReference>
<dbReference type="STRING" id="1420851.AU255_04825"/>
<dbReference type="OrthoDB" id="9801945at2"/>
<comment type="similarity">
    <text evidence="2">Belongs to the MoaD family.</text>
</comment>
<dbReference type="GO" id="GO:0006777">
    <property type="term" value="P:Mo-molybdopterin cofactor biosynthetic process"/>
    <property type="evidence" value="ECO:0007669"/>
    <property type="project" value="InterPro"/>
</dbReference>
<reference evidence="4 5" key="1">
    <citation type="submission" date="2015-12" db="EMBL/GenBank/DDBJ databases">
        <authorList>
            <person name="Shamseldin A."/>
            <person name="Moawad H."/>
            <person name="Abd El-Rahim W.M."/>
            <person name="Sadowsky M.J."/>
        </authorList>
    </citation>
    <scope>NUCLEOTIDE SEQUENCE [LARGE SCALE GENOMIC DNA]</scope>
    <source>
        <strain evidence="4 5">WF1</strain>
    </source>
</reference>
<dbReference type="InterPro" id="IPR044672">
    <property type="entry name" value="MOCS2A"/>
</dbReference>
<dbReference type="Gene3D" id="3.10.20.30">
    <property type="match status" value="1"/>
</dbReference>
<dbReference type="PANTHER" id="PTHR33359:SF1">
    <property type="entry name" value="MOLYBDOPTERIN SYNTHASE SULFUR CARRIER SUBUNIT"/>
    <property type="match status" value="1"/>
</dbReference>
<evidence type="ECO:0000256" key="1">
    <source>
        <dbReference type="ARBA" id="ARBA00022741"/>
    </source>
</evidence>
<dbReference type="InterPro" id="IPR016155">
    <property type="entry name" value="Mopterin_synth/thiamin_S_b"/>
</dbReference>
<dbReference type="InterPro" id="IPR003749">
    <property type="entry name" value="ThiS/MoaD-like"/>
</dbReference>
<dbReference type="RefSeq" id="WP_080523285.1">
    <property type="nucleotide sequence ID" value="NZ_LPUF01000001.1"/>
</dbReference>
<dbReference type="SUPFAM" id="SSF54285">
    <property type="entry name" value="MoaD/ThiS"/>
    <property type="match status" value="1"/>
</dbReference>
<keyword evidence="5" id="KW-1185">Reference proteome</keyword>
<dbReference type="PANTHER" id="PTHR33359">
    <property type="entry name" value="MOLYBDOPTERIN SYNTHASE SULFUR CARRIER SUBUNIT"/>
    <property type="match status" value="1"/>
</dbReference>
<evidence type="ECO:0000313" key="4">
    <source>
        <dbReference type="EMBL" id="OQK18682.1"/>
    </source>
</evidence>
<sequence>MSIKVRYFASLKESLGRDSDNLEFEQTISVAEVWARAVPAKEMPVNILAAVNMQYVGLDQQVADEDEVAFFPPVTGG</sequence>
<gene>
    <name evidence="4" type="ORF">AU255_04825</name>
</gene>
<dbReference type="CDD" id="cd00754">
    <property type="entry name" value="Ubl_MoaD"/>
    <property type="match status" value="1"/>
</dbReference>
<dbReference type="Pfam" id="PF02597">
    <property type="entry name" value="ThiS"/>
    <property type="match status" value="1"/>
</dbReference>